<keyword evidence="3" id="KW-0813">Transport</keyword>
<keyword evidence="8 9" id="KW-0472">Membrane</keyword>
<reference evidence="11" key="1">
    <citation type="submission" date="2020-11" db="EMBL/GenBank/DDBJ databases">
        <authorList>
            <person name="Tran Van P."/>
        </authorList>
    </citation>
    <scope>NUCLEOTIDE SEQUENCE</scope>
</reference>
<evidence type="ECO:0000313" key="11">
    <source>
        <dbReference type="EMBL" id="CAD7399247.1"/>
    </source>
</evidence>
<protein>
    <recommendedName>
        <fullName evidence="10">ABC transmembrane type-1 domain-containing protein</fullName>
    </recommendedName>
</protein>
<gene>
    <name evidence="11" type="ORF">TCEB3V08_LOCUS4913</name>
</gene>
<evidence type="ECO:0000256" key="3">
    <source>
        <dbReference type="ARBA" id="ARBA00022448"/>
    </source>
</evidence>
<accession>A0A7R9GWW8</accession>
<dbReference type="InterPro" id="IPR050173">
    <property type="entry name" value="ABC_transporter_C-like"/>
</dbReference>
<comment type="subcellular location">
    <subcellularLocation>
        <location evidence="1">Membrane</location>
        <topology evidence="1">Multi-pass membrane protein</topology>
    </subcellularLocation>
</comment>
<dbReference type="PANTHER" id="PTHR24223">
    <property type="entry name" value="ATP-BINDING CASSETTE SUB-FAMILY C"/>
    <property type="match status" value="1"/>
</dbReference>
<keyword evidence="6" id="KW-0067">ATP-binding</keyword>
<dbReference type="GO" id="GO:0005524">
    <property type="term" value="F:ATP binding"/>
    <property type="evidence" value="ECO:0007669"/>
    <property type="project" value="UniProtKB-KW"/>
</dbReference>
<organism evidence="11">
    <name type="scientific">Timema cristinae</name>
    <name type="common">Walking stick</name>
    <dbReference type="NCBI Taxonomy" id="61476"/>
    <lineage>
        <taxon>Eukaryota</taxon>
        <taxon>Metazoa</taxon>
        <taxon>Ecdysozoa</taxon>
        <taxon>Arthropoda</taxon>
        <taxon>Hexapoda</taxon>
        <taxon>Insecta</taxon>
        <taxon>Pterygota</taxon>
        <taxon>Neoptera</taxon>
        <taxon>Polyneoptera</taxon>
        <taxon>Phasmatodea</taxon>
        <taxon>Timematodea</taxon>
        <taxon>Timematoidea</taxon>
        <taxon>Timematidae</taxon>
        <taxon>Timema</taxon>
    </lineage>
</organism>
<dbReference type="SUPFAM" id="SSF90123">
    <property type="entry name" value="ABC transporter transmembrane region"/>
    <property type="match status" value="1"/>
</dbReference>
<keyword evidence="7 9" id="KW-1133">Transmembrane helix</keyword>
<comment type="similarity">
    <text evidence="2">Belongs to the ABC transporter superfamily. ABCC family. Conjugate transporter (TC 3.A.1.208) subfamily.</text>
</comment>
<dbReference type="Gene3D" id="1.20.1560.10">
    <property type="entry name" value="ABC transporter type 1, transmembrane domain"/>
    <property type="match status" value="1"/>
</dbReference>
<feature type="transmembrane region" description="Helical" evidence="9">
    <location>
        <begin position="143"/>
        <end position="175"/>
    </location>
</feature>
<keyword evidence="5" id="KW-0547">Nucleotide-binding</keyword>
<evidence type="ECO:0000256" key="7">
    <source>
        <dbReference type="ARBA" id="ARBA00022989"/>
    </source>
</evidence>
<dbReference type="PANTHER" id="PTHR24223:SF456">
    <property type="entry name" value="MULTIDRUG RESISTANCE-ASSOCIATED PROTEIN LETHAL(2)03659"/>
    <property type="match status" value="1"/>
</dbReference>
<proteinExistence type="inferred from homology"/>
<feature type="domain" description="ABC transmembrane type-1" evidence="10">
    <location>
        <begin position="64"/>
        <end position="267"/>
    </location>
</feature>
<dbReference type="InterPro" id="IPR036640">
    <property type="entry name" value="ABC1_TM_sf"/>
</dbReference>
<feature type="transmembrane region" description="Helical" evidence="9">
    <location>
        <begin position="64"/>
        <end position="87"/>
    </location>
</feature>
<evidence type="ECO:0000256" key="9">
    <source>
        <dbReference type="SAM" id="Phobius"/>
    </source>
</evidence>
<dbReference type="GO" id="GO:0140359">
    <property type="term" value="F:ABC-type transporter activity"/>
    <property type="evidence" value="ECO:0007669"/>
    <property type="project" value="InterPro"/>
</dbReference>
<dbReference type="PROSITE" id="PS50929">
    <property type="entry name" value="ABC_TM1F"/>
    <property type="match status" value="1"/>
</dbReference>
<evidence type="ECO:0000256" key="5">
    <source>
        <dbReference type="ARBA" id="ARBA00022741"/>
    </source>
</evidence>
<evidence type="ECO:0000256" key="1">
    <source>
        <dbReference type="ARBA" id="ARBA00004141"/>
    </source>
</evidence>
<evidence type="ECO:0000256" key="6">
    <source>
        <dbReference type="ARBA" id="ARBA00022840"/>
    </source>
</evidence>
<sequence length="314" mass="35164">MFLMFLTNTMTQSLASSSDYWLSYWTRDLGVTEIESARNKTSPGPATPFRPADGLLTRDTCSEIYAGLTLATLAVILTRSFVFFSVCMRASTNLHNAMFSGVIRSVMSFFTVNPSGKILNRFSKDMGQIDEQLPLILLDCLQIGFNLVGVIVLVVIVNYWILLPALVMFVTFYLLRRIYVSTSRNLQRLEGITRSPVFSHLNASLQGLTTIRAFEAQEILKQEFDTHQDLHSSAFYLSMVSGRAFGMWMDIVCLLFLACVTLSFLVLETDVYDGDVGLAITQSIGLVGILQWGVCQSVEIESQMTSVERVLEFQ</sequence>
<dbReference type="AlphaFoldDB" id="A0A7R9GWW8"/>
<dbReference type="GO" id="GO:0016020">
    <property type="term" value="C:membrane"/>
    <property type="evidence" value="ECO:0007669"/>
    <property type="project" value="UniProtKB-SubCell"/>
</dbReference>
<evidence type="ECO:0000259" key="10">
    <source>
        <dbReference type="PROSITE" id="PS50929"/>
    </source>
</evidence>
<feature type="transmembrane region" description="Helical" evidence="9">
    <location>
        <begin position="245"/>
        <end position="267"/>
    </location>
</feature>
<keyword evidence="4 9" id="KW-0812">Transmembrane</keyword>
<name>A0A7R9GWW8_TIMCR</name>
<evidence type="ECO:0000256" key="2">
    <source>
        <dbReference type="ARBA" id="ARBA00009726"/>
    </source>
</evidence>
<evidence type="ECO:0000256" key="4">
    <source>
        <dbReference type="ARBA" id="ARBA00022692"/>
    </source>
</evidence>
<dbReference type="InterPro" id="IPR011527">
    <property type="entry name" value="ABC1_TM_dom"/>
</dbReference>
<dbReference type="FunFam" id="1.20.1560.10:FF:000014">
    <property type="entry name" value="Multidrug resistance-associated protein member 4"/>
    <property type="match status" value="1"/>
</dbReference>
<dbReference type="Pfam" id="PF00664">
    <property type="entry name" value="ABC_membrane"/>
    <property type="match status" value="1"/>
</dbReference>
<dbReference type="EMBL" id="OC317826">
    <property type="protein sequence ID" value="CAD7399247.1"/>
    <property type="molecule type" value="Genomic_DNA"/>
</dbReference>
<evidence type="ECO:0000256" key="8">
    <source>
        <dbReference type="ARBA" id="ARBA00023136"/>
    </source>
</evidence>